<dbReference type="RefSeq" id="XP_056503338.1">
    <property type="nucleotide sequence ID" value="XM_056640844.1"/>
</dbReference>
<gene>
    <name evidence="2" type="ORF">N7469_001924</name>
</gene>
<protein>
    <submittedName>
        <fullName evidence="2">Uncharacterized protein</fullName>
    </submittedName>
</protein>
<accession>A0A9W9P9F8</accession>
<comment type="caution">
    <text evidence="2">The sequence shown here is derived from an EMBL/GenBank/DDBJ whole genome shotgun (WGS) entry which is preliminary data.</text>
</comment>
<feature type="region of interest" description="Disordered" evidence="1">
    <location>
        <begin position="1"/>
        <end position="47"/>
    </location>
</feature>
<reference evidence="2" key="1">
    <citation type="submission" date="2022-11" db="EMBL/GenBank/DDBJ databases">
        <authorList>
            <person name="Petersen C."/>
        </authorList>
    </citation>
    <scope>NUCLEOTIDE SEQUENCE</scope>
    <source>
        <strain evidence="2">IBT 23319</strain>
    </source>
</reference>
<evidence type="ECO:0000256" key="1">
    <source>
        <dbReference type="SAM" id="MobiDB-lite"/>
    </source>
</evidence>
<evidence type="ECO:0000313" key="3">
    <source>
        <dbReference type="Proteomes" id="UP001147733"/>
    </source>
</evidence>
<dbReference type="OrthoDB" id="5376140at2759"/>
<dbReference type="Proteomes" id="UP001147733">
    <property type="component" value="Unassembled WGS sequence"/>
</dbReference>
<dbReference type="GeneID" id="81380011"/>
<reference evidence="2" key="2">
    <citation type="journal article" date="2023" name="IMA Fungus">
        <title>Comparative genomic study of the Penicillium genus elucidates a diverse pangenome and 15 lateral gene transfer events.</title>
        <authorList>
            <person name="Petersen C."/>
            <person name="Sorensen T."/>
            <person name="Nielsen M.R."/>
            <person name="Sondergaard T.E."/>
            <person name="Sorensen J.L."/>
            <person name="Fitzpatrick D.A."/>
            <person name="Frisvad J.C."/>
            <person name="Nielsen K.L."/>
        </authorList>
    </citation>
    <scope>NUCLEOTIDE SEQUENCE</scope>
    <source>
        <strain evidence="2">IBT 23319</strain>
    </source>
</reference>
<sequence length="408" mass="46365">MAQSKSQSPVTGQGEHLDQPQLNPSEQVKCDIQHNEPSREDVRSGSQQTFSLNISPSYVADWDTTAAFRELYQNWKDAILEEFDLDRLEFQPLYEEKEDYIAIFVPDVSNQHEHCQALGFIRYDKMTGQTILVNPCAQLKPEALDLGHSSKRENTNLTGCHGEGLKLAALVMSRNGHSIKINTAKSHWNFSFSGSRFRCTIRPTRMINSDPKTDPTKDMARMQPNIERDVMVVIAPARGKHGQRIALATFQTWLKVTLDIRGISYPSHVIETDAGDLVLDPRYSGRIYLKGMLLPAAFSEIKPYKLGYNFIQGRVNRDRQIMVDKHEEANTVRQIWELAIRENEKAVLPIYIDFLQNFPEAPDVESADILLADTTKALIWRHLLCKADGKIFYYSEKSHAQVSSSPNA</sequence>
<name>A0A9W9P9F8_PENCI</name>
<organism evidence="2 3">
    <name type="scientific">Penicillium citrinum</name>
    <dbReference type="NCBI Taxonomy" id="5077"/>
    <lineage>
        <taxon>Eukaryota</taxon>
        <taxon>Fungi</taxon>
        <taxon>Dikarya</taxon>
        <taxon>Ascomycota</taxon>
        <taxon>Pezizomycotina</taxon>
        <taxon>Eurotiomycetes</taxon>
        <taxon>Eurotiomycetidae</taxon>
        <taxon>Eurotiales</taxon>
        <taxon>Aspergillaceae</taxon>
        <taxon>Penicillium</taxon>
    </lineage>
</organism>
<dbReference type="EMBL" id="JAPQKT010000002">
    <property type="protein sequence ID" value="KAJ5240333.1"/>
    <property type="molecule type" value="Genomic_DNA"/>
</dbReference>
<feature type="compositionally biased region" description="Polar residues" evidence="1">
    <location>
        <begin position="1"/>
        <end position="11"/>
    </location>
</feature>
<proteinExistence type="predicted"/>
<evidence type="ECO:0000313" key="2">
    <source>
        <dbReference type="EMBL" id="KAJ5240333.1"/>
    </source>
</evidence>
<keyword evidence="3" id="KW-1185">Reference proteome</keyword>
<feature type="compositionally biased region" description="Basic and acidic residues" evidence="1">
    <location>
        <begin position="28"/>
        <end position="43"/>
    </location>
</feature>
<dbReference type="AlphaFoldDB" id="A0A9W9P9F8"/>